<accession>A0A5C6TCR3</accession>
<name>A0A5C6TCR3_FUSOC</name>
<proteinExistence type="predicted"/>
<evidence type="ECO:0000256" key="1">
    <source>
        <dbReference type="SAM" id="MobiDB-lite"/>
    </source>
</evidence>
<dbReference type="AlphaFoldDB" id="A0A5C6TCR3"/>
<feature type="region of interest" description="Disordered" evidence="1">
    <location>
        <begin position="1"/>
        <end position="26"/>
    </location>
</feature>
<evidence type="ECO:0000313" key="2">
    <source>
        <dbReference type="EMBL" id="TXC08657.1"/>
    </source>
</evidence>
<dbReference type="EMBL" id="VMNF01000005">
    <property type="protein sequence ID" value="TXC08657.1"/>
    <property type="molecule type" value="Genomic_DNA"/>
</dbReference>
<feature type="compositionally biased region" description="Polar residues" evidence="1">
    <location>
        <begin position="1"/>
        <end position="20"/>
    </location>
</feature>
<sequence>MFSETHSNGQLPTPKRNSTTHNDKGVSVHVKDLPESLDFWTVQTNGNLSAAFELEYVTQDFPITLSHGEDLSTFQEAYENK</sequence>
<gene>
    <name evidence="2" type="ORF">FocTR4_00004325</name>
</gene>
<organism evidence="2 3">
    <name type="scientific">Fusarium oxysporum f. sp. cubense</name>
    <dbReference type="NCBI Taxonomy" id="61366"/>
    <lineage>
        <taxon>Eukaryota</taxon>
        <taxon>Fungi</taxon>
        <taxon>Dikarya</taxon>
        <taxon>Ascomycota</taxon>
        <taxon>Pezizomycotina</taxon>
        <taxon>Sordariomycetes</taxon>
        <taxon>Hypocreomycetidae</taxon>
        <taxon>Hypocreales</taxon>
        <taxon>Nectriaceae</taxon>
        <taxon>Fusarium</taxon>
        <taxon>Fusarium oxysporum species complex</taxon>
    </lineage>
</organism>
<protein>
    <submittedName>
        <fullName evidence="2">Uncharacterized protein</fullName>
    </submittedName>
</protein>
<reference evidence="2 3" key="1">
    <citation type="submission" date="2019-07" db="EMBL/GenBank/DDBJ databases">
        <title>The First High-Quality Draft Genome Sequence of the Causal Agent of the Current Panama Disease Epidemic.</title>
        <authorList>
            <person name="Warmington R.J."/>
            <person name="Kay W."/>
            <person name="Jeffries A."/>
            <person name="Bebber D."/>
            <person name="Moore K."/>
            <person name="Studholme D.J."/>
        </authorList>
    </citation>
    <scope>NUCLEOTIDE SEQUENCE [LARGE SCALE GENOMIC DNA]</scope>
    <source>
        <strain evidence="2 3">TR4</strain>
    </source>
</reference>
<evidence type="ECO:0000313" key="3">
    <source>
        <dbReference type="Proteomes" id="UP000321331"/>
    </source>
</evidence>
<dbReference type="Proteomes" id="UP000321331">
    <property type="component" value="Unassembled WGS sequence"/>
</dbReference>
<comment type="caution">
    <text evidence="2">The sequence shown here is derived from an EMBL/GenBank/DDBJ whole genome shotgun (WGS) entry which is preliminary data.</text>
</comment>